<dbReference type="PANTHER" id="PTHR36182:SF1">
    <property type="entry name" value="PROTEIN, PUTATIVE (AFU_ORTHOLOGUE AFUA_6G10930)-RELATED"/>
    <property type="match status" value="1"/>
</dbReference>
<accession>S8APQ0</accession>
<dbReference type="eggNOG" id="ENOG502S5ST">
    <property type="taxonomic scope" value="Eukaryota"/>
</dbReference>
<name>S8APQ0_DACHA</name>
<feature type="chain" id="PRO_5004560812" description="Lytic polysaccharide monooxygenase" evidence="2">
    <location>
        <begin position="20"/>
        <end position="453"/>
    </location>
</feature>
<protein>
    <recommendedName>
        <fullName evidence="5">Lytic polysaccharide monooxygenase</fullName>
    </recommendedName>
</protein>
<dbReference type="Gene3D" id="2.70.50.70">
    <property type="match status" value="1"/>
</dbReference>
<comment type="caution">
    <text evidence="3">The sequence shown here is derived from an EMBL/GenBank/DDBJ whole genome shotgun (WGS) entry which is preliminary data.</text>
</comment>
<dbReference type="OrthoDB" id="2342176at2759"/>
<dbReference type="PANTHER" id="PTHR36182">
    <property type="entry name" value="PROTEIN, PUTATIVE (AFU_ORTHOLOGUE AFUA_6G10930)-RELATED"/>
    <property type="match status" value="1"/>
</dbReference>
<feature type="compositionally biased region" description="Gly residues" evidence="1">
    <location>
        <begin position="240"/>
        <end position="251"/>
    </location>
</feature>
<dbReference type="HOGENOM" id="CLU_032571_0_0_1"/>
<evidence type="ECO:0000313" key="4">
    <source>
        <dbReference type="Proteomes" id="UP000015100"/>
    </source>
</evidence>
<dbReference type="EMBL" id="AQGS01000025">
    <property type="protein sequence ID" value="EPS44930.1"/>
    <property type="molecule type" value="Genomic_DNA"/>
</dbReference>
<gene>
    <name evidence="3" type="ORF">H072_1087</name>
</gene>
<feature type="region of interest" description="Disordered" evidence="1">
    <location>
        <begin position="208"/>
        <end position="297"/>
    </location>
</feature>
<keyword evidence="4" id="KW-1185">Reference proteome</keyword>
<evidence type="ECO:0000256" key="1">
    <source>
        <dbReference type="SAM" id="MobiDB-lite"/>
    </source>
</evidence>
<sequence>MQLILLSTAVLATIQSVSAHASIRKPKPIAFDELRGTYNAPLDRTFSNFPCKGYHLETLPNGNANPFVAAETWKAGQEASFVIDTIATAELNPAIAAHGGGSCQASISFDGGATFRVLRSFIGDCPRNTAGNSVTGDQGFTFTVPEDAPAGNAIFSWTWFAAIANREMYMDCAFVKIENANPNPDSFNKRPFMFVGFQTLGDCQVDEGTNLDFPMPGPDALYRDDKPGVEHQGKTKPTGAGCGHESSGGGEKILSQLPARKDMGGSGGGSGGDAPGAKPGLNPTPSSEPEPAPTESTSTVIMTATTVIQSTLTMVTSVTTGPNVVYVTKTMTKAIVDIVTVTATDYVSAPTGGPAKRSNLVSRDESCDFKPTLKVGGKCPVPSTKSSTWKTCVWKEFCGCLDQNLSPTDIVNFSQIKGHCDCVTMDVGCPAASKNRHRRRHARRGYGVDVILP</sequence>
<reference evidence="4" key="2">
    <citation type="submission" date="2013-04" db="EMBL/GenBank/DDBJ databases">
        <title>Genomic mechanisms accounting for the adaptation to parasitism in nematode-trapping fungi.</title>
        <authorList>
            <person name="Ahren D.G."/>
        </authorList>
    </citation>
    <scope>NUCLEOTIDE SEQUENCE [LARGE SCALE GENOMIC DNA]</scope>
    <source>
        <strain evidence="4">CBS 200.50</strain>
    </source>
</reference>
<dbReference type="Proteomes" id="UP000015100">
    <property type="component" value="Unassembled WGS sequence"/>
</dbReference>
<keyword evidence="2" id="KW-0732">Signal</keyword>
<proteinExistence type="predicted"/>
<reference evidence="3 4" key="1">
    <citation type="journal article" date="2013" name="PLoS Genet.">
        <title>Genomic mechanisms accounting for the adaptation to parasitism in nematode-trapping fungi.</title>
        <authorList>
            <person name="Meerupati T."/>
            <person name="Andersson K.M."/>
            <person name="Friman E."/>
            <person name="Kumar D."/>
            <person name="Tunlid A."/>
            <person name="Ahren D."/>
        </authorList>
    </citation>
    <scope>NUCLEOTIDE SEQUENCE [LARGE SCALE GENOMIC DNA]</scope>
    <source>
        <strain evidence="3 4">CBS 200.50</strain>
    </source>
</reference>
<feature type="compositionally biased region" description="Low complexity" evidence="1">
    <location>
        <begin position="275"/>
        <end position="285"/>
    </location>
</feature>
<feature type="compositionally biased region" description="Basic and acidic residues" evidence="1">
    <location>
        <begin position="221"/>
        <end position="233"/>
    </location>
</feature>
<dbReference type="OMA" id="FIGDCPR"/>
<organism evidence="3 4">
    <name type="scientific">Dactylellina haptotyla (strain CBS 200.50)</name>
    <name type="common">Nematode-trapping fungus</name>
    <name type="synonym">Monacrosporium haptotylum</name>
    <dbReference type="NCBI Taxonomy" id="1284197"/>
    <lineage>
        <taxon>Eukaryota</taxon>
        <taxon>Fungi</taxon>
        <taxon>Dikarya</taxon>
        <taxon>Ascomycota</taxon>
        <taxon>Pezizomycotina</taxon>
        <taxon>Orbiliomycetes</taxon>
        <taxon>Orbiliales</taxon>
        <taxon>Orbiliaceae</taxon>
        <taxon>Dactylellina</taxon>
    </lineage>
</organism>
<feature type="signal peptide" evidence="2">
    <location>
        <begin position="1"/>
        <end position="19"/>
    </location>
</feature>
<evidence type="ECO:0000256" key="2">
    <source>
        <dbReference type="SAM" id="SignalP"/>
    </source>
</evidence>
<evidence type="ECO:0008006" key="5">
    <source>
        <dbReference type="Google" id="ProtNLM"/>
    </source>
</evidence>
<dbReference type="AlphaFoldDB" id="S8APQ0"/>
<evidence type="ECO:0000313" key="3">
    <source>
        <dbReference type="EMBL" id="EPS44930.1"/>
    </source>
</evidence>
<feature type="compositionally biased region" description="Gly residues" evidence="1">
    <location>
        <begin position="264"/>
        <end position="274"/>
    </location>
</feature>